<feature type="transmembrane region" description="Helical" evidence="1">
    <location>
        <begin position="305"/>
        <end position="326"/>
    </location>
</feature>
<feature type="transmembrane region" description="Helical" evidence="1">
    <location>
        <begin position="6"/>
        <end position="22"/>
    </location>
</feature>
<feature type="transmembrane region" description="Helical" evidence="1">
    <location>
        <begin position="274"/>
        <end position="293"/>
    </location>
</feature>
<feature type="transmembrane region" description="Helical" evidence="1">
    <location>
        <begin position="42"/>
        <end position="62"/>
    </location>
</feature>
<evidence type="ECO:0000256" key="1">
    <source>
        <dbReference type="HAMAP-Rule" id="MF_02062"/>
    </source>
</evidence>
<evidence type="ECO:0000313" key="4">
    <source>
        <dbReference type="Proteomes" id="UP000441399"/>
    </source>
</evidence>
<feature type="transmembrane region" description="Helical" evidence="1">
    <location>
        <begin position="68"/>
        <end position="86"/>
    </location>
</feature>
<evidence type="ECO:0000313" key="3">
    <source>
        <dbReference type="EMBL" id="CAA0079590.1"/>
    </source>
</evidence>
<feature type="transmembrane region" description="Helical" evidence="1">
    <location>
        <begin position="213"/>
        <end position="232"/>
    </location>
</feature>
<dbReference type="GO" id="GO:0015501">
    <property type="term" value="F:glutamate:sodium symporter activity"/>
    <property type="evidence" value="ECO:0007669"/>
    <property type="project" value="UniProtKB-UniRule"/>
</dbReference>
<keyword evidence="1" id="KW-0915">Sodium</keyword>
<keyword evidence="1" id="KW-1003">Cell membrane</keyword>
<dbReference type="Pfam" id="PF03616">
    <property type="entry name" value="Glt_symporter"/>
    <property type="match status" value="1"/>
</dbReference>
<keyword evidence="1" id="KW-0813">Transport</keyword>
<keyword evidence="1" id="KW-0812">Transmembrane</keyword>
<proteinExistence type="inferred from homology"/>
<feature type="transmembrane region" description="Helical" evidence="1">
    <location>
        <begin position="244"/>
        <end position="262"/>
    </location>
</feature>
<keyword evidence="1" id="KW-0472">Membrane</keyword>
<keyword evidence="1" id="KW-1133">Transmembrane helix</keyword>
<feature type="transmembrane region" description="Helical" evidence="1">
    <location>
        <begin position="93"/>
        <end position="117"/>
    </location>
</feature>
<comment type="similarity">
    <text evidence="1">Belongs to the glutamate:Na(+) symporter (ESS) (TC 2.A.27) family.</text>
</comment>
<feature type="transmembrane region" description="Helical" evidence="1">
    <location>
        <begin position="332"/>
        <end position="356"/>
    </location>
</feature>
<protein>
    <recommendedName>
        <fullName evidence="1 2">Sodium/glutamate symporter</fullName>
    </recommendedName>
</protein>
<evidence type="ECO:0000256" key="2">
    <source>
        <dbReference type="NCBIfam" id="TIGR00210"/>
    </source>
</evidence>
<dbReference type="GO" id="GO:0015813">
    <property type="term" value="P:L-glutamate transmembrane transport"/>
    <property type="evidence" value="ECO:0007669"/>
    <property type="project" value="UniProtKB-UniRule"/>
</dbReference>
<keyword evidence="1" id="KW-0406">Ion transport</keyword>
<keyword evidence="1" id="KW-0739">Sodium transport</keyword>
<gene>
    <name evidence="1 3" type="primary">gltS</name>
    <name evidence="3" type="ORF">OPDIPICF_00118</name>
</gene>
<dbReference type="AlphaFoldDB" id="A0A5S9MS20"/>
<sequence>MEVSGGQALVVAILVLFGGKYLNRKVRFLREFSIPEAVSGGLIASLVFTAFYALTNTAILFPTGSRDGFLVLFFTTIGLSSRFALLREGGRMLAILLVAAVGFLFVQNLVGVGVTSVGALNPYLGVLAGSVSLSGGHGTAIAWSPVFAEQYGVNGAMEIGVACATFGLVLGGVIGGPVARFLIRRNQLHGDPGQELLLGVDREKHGMINVDSMLSTILVISLAVGVGLNLQGLLQQVGIRVPDFVPCLFGGILLTNTVPYFAPRFDWPTGKPTLALISDLCLSLFLAMSLMSLQLWTLIDLALPIMLLLLAQVIAAVLFAVVFVYALMGRNYAAAVMASGYVGLALGATPTAIANMTAVTKKFGPAPAAFVVVPLVGAFFIDIANAVVVNTVLGWLS</sequence>
<dbReference type="OrthoDB" id="4921038at2"/>
<dbReference type="PANTHER" id="PTHR36178">
    <property type="entry name" value="SLR0625 PROTEIN"/>
    <property type="match status" value="1"/>
</dbReference>
<name>A0A5S9MS20_9GAMM</name>
<feature type="transmembrane region" description="Helical" evidence="1">
    <location>
        <begin position="159"/>
        <end position="183"/>
    </location>
</feature>
<accession>A0A5S9MS20</accession>
<dbReference type="Proteomes" id="UP000441399">
    <property type="component" value="Unassembled WGS sequence"/>
</dbReference>
<keyword evidence="1" id="KW-0029">Amino-acid transport</keyword>
<reference evidence="3 4" key="1">
    <citation type="submission" date="2019-11" db="EMBL/GenBank/DDBJ databases">
        <authorList>
            <person name="Holert J."/>
        </authorList>
    </citation>
    <scope>NUCLEOTIDE SEQUENCE [LARGE SCALE GENOMIC DNA]</scope>
    <source>
        <strain evidence="3">SB11_3</strain>
    </source>
</reference>
<dbReference type="GO" id="GO:0005886">
    <property type="term" value="C:plasma membrane"/>
    <property type="evidence" value="ECO:0007669"/>
    <property type="project" value="UniProtKB-SubCell"/>
</dbReference>
<keyword evidence="4" id="KW-1185">Reference proteome</keyword>
<keyword evidence="1" id="KW-0769">Symport</keyword>
<dbReference type="EMBL" id="CACSIO010000001">
    <property type="protein sequence ID" value="CAA0079590.1"/>
    <property type="molecule type" value="Genomic_DNA"/>
</dbReference>
<comment type="function">
    <text evidence="1">Catalyzes the sodium-dependent transport of glutamate.</text>
</comment>
<keyword evidence="1" id="KW-0997">Cell inner membrane</keyword>
<comment type="subcellular location">
    <subcellularLocation>
        <location evidence="1">Cell inner membrane</location>
        <topology evidence="1">Multi-pass membrane protein</topology>
    </subcellularLocation>
</comment>
<dbReference type="InterPro" id="IPR004445">
    <property type="entry name" value="GltS"/>
</dbReference>
<organism evidence="3 4">
    <name type="scientific">BD1-7 clade bacterium</name>
    <dbReference type="NCBI Taxonomy" id="2029982"/>
    <lineage>
        <taxon>Bacteria</taxon>
        <taxon>Pseudomonadati</taxon>
        <taxon>Pseudomonadota</taxon>
        <taxon>Gammaproteobacteria</taxon>
        <taxon>Cellvibrionales</taxon>
        <taxon>Spongiibacteraceae</taxon>
        <taxon>BD1-7 clade</taxon>
    </lineage>
</organism>
<dbReference type="PANTHER" id="PTHR36178:SF1">
    <property type="entry name" value="SODIUM_GLUTAMATE SYMPORTER"/>
    <property type="match status" value="1"/>
</dbReference>
<feature type="transmembrane region" description="Helical" evidence="1">
    <location>
        <begin position="368"/>
        <end position="396"/>
    </location>
</feature>
<dbReference type="NCBIfam" id="TIGR00210">
    <property type="entry name" value="gltS"/>
    <property type="match status" value="1"/>
</dbReference>
<dbReference type="HAMAP" id="MF_02062">
    <property type="entry name" value="GltS"/>
    <property type="match status" value="1"/>
</dbReference>